<dbReference type="PANTHER" id="PTHR43283:SF7">
    <property type="entry name" value="BETA-LACTAMASE-RELATED DOMAIN-CONTAINING PROTEIN"/>
    <property type="match status" value="1"/>
</dbReference>
<comment type="caution">
    <text evidence="3">The sequence shown here is derived from an EMBL/GenBank/DDBJ whole genome shotgun (WGS) entry which is preliminary data.</text>
</comment>
<dbReference type="SUPFAM" id="SSF56601">
    <property type="entry name" value="beta-lactamase/transpeptidase-like"/>
    <property type="match status" value="1"/>
</dbReference>
<evidence type="ECO:0000259" key="2">
    <source>
        <dbReference type="Pfam" id="PF00144"/>
    </source>
</evidence>
<dbReference type="InterPro" id="IPR050789">
    <property type="entry name" value="Diverse_Enzym_Activities"/>
</dbReference>
<evidence type="ECO:0000313" key="3">
    <source>
        <dbReference type="EMBL" id="MXN63857.1"/>
    </source>
</evidence>
<dbReference type="Gene3D" id="3.40.710.10">
    <property type="entry name" value="DD-peptidase/beta-lactamase superfamily"/>
    <property type="match status" value="1"/>
</dbReference>
<name>A0A7X3S6C8_9HYPH</name>
<gene>
    <name evidence="3" type="ORF">GR183_02985</name>
</gene>
<proteinExistence type="predicted"/>
<evidence type="ECO:0000313" key="4">
    <source>
        <dbReference type="Proteomes" id="UP000433101"/>
    </source>
</evidence>
<keyword evidence="4" id="KW-1185">Reference proteome</keyword>
<dbReference type="InterPro" id="IPR001466">
    <property type="entry name" value="Beta-lactam-related"/>
</dbReference>
<protein>
    <submittedName>
        <fullName evidence="3">Serine hydrolase</fullName>
    </submittedName>
</protein>
<feature type="signal peptide" evidence="1">
    <location>
        <begin position="1"/>
        <end position="20"/>
    </location>
</feature>
<keyword evidence="1" id="KW-0732">Signal</keyword>
<accession>A0A7X3S6C8</accession>
<dbReference type="Pfam" id="PF00144">
    <property type="entry name" value="Beta-lactamase"/>
    <property type="match status" value="1"/>
</dbReference>
<feature type="domain" description="Beta-lactamase-related" evidence="2">
    <location>
        <begin position="129"/>
        <end position="427"/>
    </location>
</feature>
<dbReference type="InterPro" id="IPR012338">
    <property type="entry name" value="Beta-lactam/transpept-like"/>
</dbReference>
<sequence length="450" mass="50207">MTKLSILNRAVIPIIAFALAAVNATDKPAYADDADKYATAKELGLMEGFPPPPDKQVTKANALLKGPYNRWAYQHMRMFYPTANVPAADMPYPLSKTIDWTMEDGVKIKEPGTDETKSMAEFLRETWADAIVVIRGDQIVYEKYLNGMHPNQPHQMMSATKSFGGLLGLMTVAEGKASEDDLVTKYIPELDTENGAFADTTFGQILNMTNSMDFTEVYDDPRSGIRTYGAVLGWTEKVDGIDYPPSLYEYLKTLKVDPEHEHGEIFHYQTPKTDVVNWVSNRANNQSFQESLYDKIWSKIGTEGETYVLLDNNATLVAGGGLNATPYNLTRFAMMMLNNGQLDGKQVVPIEVIDKLAAGGDIAAFDAGPDSDDIVHKKGEWSYRGQWWVKHTPGMEAFMAIGIHGQWIYIDRNHNVAIVKLSSMPKSKDTYLDGYNLEGFYGIVRYLAAN</sequence>
<keyword evidence="3" id="KW-0378">Hydrolase</keyword>
<reference evidence="3 4" key="1">
    <citation type="submission" date="2019-12" db="EMBL/GenBank/DDBJ databases">
        <authorList>
            <person name="Li M."/>
        </authorList>
    </citation>
    <scope>NUCLEOTIDE SEQUENCE [LARGE SCALE GENOMIC DNA]</scope>
    <source>
        <strain evidence="3 4">GBMRC 2046</strain>
    </source>
</reference>
<dbReference type="Proteomes" id="UP000433101">
    <property type="component" value="Unassembled WGS sequence"/>
</dbReference>
<feature type="chain" id="PRO_5030870607" evidence="1">
    <location>
        <begin position="21"/>
        <end position="450"/>
    </location>
</feature>
<dbReference type="PANTHER" id="PTHR43283">
    <property type="entry name" value="BETA-LACTAMASE-RELATED"/>
    <property type="match status" value="1"/>
</dbReference>
<dbReference type="GO" id="GO:0016787">
    <property type="term" value="F:hydrolase activity"/>
    <property type="evidence" value="ECO:0007669"/>
    <property type="project" value="UniProtKB-KW"/>
</dbReference>
<evidence type="ECO:0000256" key="1">
    <source>
        <dbReference type="SAM" id="SignalP"/>
    </source>
</evidence>
<dbReference type="AlphaFoldDB" id="A0A7X3S6C8"/>
<dbReference type="EMBL" id="WUMV01000001">
    <property type="protein sequence ID" value="MXN63857.1"/>
    <property type="molecule type" value="Genomic_DNA"/>
</dbReference>
<organism evidence="3 4">
    <name type="scientific">Stappia sediminis</name>
    <dbReference type="NCBI Taxonomy" id="2692190"/>
    <lineage>
        <taxon>Bacteria</taxon>
        <taxon>Pseudomonadati</taxon>
        <taxon>Pseudomonadota</taxon>
        <taxon>Alphaproteobacteria</taxon>
        <taxon>Hyphomicrobiales</taxon>
        <taxon>Stappiaceae</taxon>
        <taxon>Stappia</taxon>
    </lineage>
</organism>